<accession>A0A2P2IRC4</accession>
<protein>
    <submittedName>
        <fullName evidence="1">Uncharacterized protein</fullName>
    </submittedName>
</protein>
<dbReference type="EMBL" id="GGEC01003254">
    <property type="protein sequence ID" value="MBW83737.1"/>
    <property type="molecule type" value="Transcribed_RNA"/>
</dbReference>
<name>A0A2P2IRC4_RHIMU</name>
<organism evidence="1">
    <name type="scientific">Rhizophora mucronata</name>
    <name type="common">Asiatic mangrove</name>
    <dbReference type="NCBI Taxonomy" id="61149"/>
    <lineage>
        <taxon>Eukaryota</taxon>
        <taxon>Viridiplantae</taxon>
        <taxon>Streptophyta</taxon>
        <taxon>Embryophyta</taxon>
        <taxon>Tracheophyta</taxon>
        <taxon>Spermatophyta</taxon>
        <taxon>Magnoliopsida</taxon>
        <taxon>eudicotyledons</taxon>
        <taxon>Gunneridae</taxon>
        <taxon>Pentapetalae</taxon>
        <taxon>rosids</taxon>
        <taxon>fabids</taxon>
        <taxon>Malpighiales</taxon>
        <taxon>Rhizophoraceae</taxon>
        <taxon>Rhizophora</taxon>
    </lineage>
</organism>
<proteinExistence type="predicted"/>
<evidence type="ECO:0000313" key="1">
    <source>
        <dbReference type="EMBL" id="MBW83737.1"/>
    </source>
</evidence>
<dbReference type="AlphaFoldDB" id="A0A2P2IRC4"/>
<reference evidence="1" key="1">
    <citation type="submission" date="2018-02" db="EMBL/GenBank/DDBJ databases">
        <title>Rhizophora mucronata_Transcriptome.</title>
        <authorList>
            <person name="Meera S.P."/>
            <person name="Sreeshan A."/>
            <person name="Augustine A."/>
        </authorList>
    </citation>
    <scope>NUCLEOTIDE SEQUENCE</scope>
    <source>
        <tissue evidence="1">Leaf</tissue>
    </source>
</reference>
<sequence>MFKWKLFILAQGLIFLVFMLLCLDKEASQVSVALDSRSLAKVDNLIHSQLLFFVLQSSVVVT</sequence>